<gene>
    <name evidence="1" type="ORF">CBEIBR21_13495</name>
</gene>
<protein>
    <submittedName>
        <fullName evidence="1">ATPase involved in chromosome partitioning</fullName>
    </submittedName>
</protein>
<accession>A0A1S9N5L7</accession>
<evidence type="ECO:0000313" key="1">
    <source>
        <dbReference type="EMBL" id="OOP72827.1"/>
    </source>
</evidence>
<dbReference type="Gene3D" id="3.40.50.300">
    <property type="entry name" value="P-loop containing nucleotide triphosphate hydrolases"/>
    <property type="match status" value="1"/>
</dbReference>
<proteinExistence type="predicted"/>
<dbReference type="RefSeq" id="WP_078115915.1">
    <property type="nucleotide sequence ID" value="NZ_MWMH01000004.1"/>
</dbReference>
<dbReference type="InterPro" id="IPR027417">
    <property type="entry name" value="P-loop_NTPase"/>
</dbReference>
<dbReference type="SUPFAM" id="SSF52540">
    <property type="entry name" value="P-loop containing nucleoside triphosphate hydrolases"/>
    <property type="match status" value="1"/>
</dbReference>
<dbReference type="EMBL" id="MWMH01000004">
    <property type="protein sequence ID" value="OOP72827.1"/>
    <property type="molecule type" value="Genomic_DNA"/>
</dbReference>
<sequence length="285" mass="32134">MKNNQIIAVWGNPSSGKTTGAIRIAKEISLKKKNVIVVFCDIFSPMIMTLLPSVKGEEKSLGSILSAPEINQETILSKCITLDKNKYISLLGYTQGENIFTYAEYSKERAVDFLILLRHLADYVVIDCSSVFAYDILSAVSLEMADSVVRFCSSNLKAVSYFNSYLPLLADRKFNLDKHIKVLSNMKVNEPVEQIKELYKGISYELPFVEELENKFLSRELFNDLNSKDSQEYKEAIRRLASFLMGETSEKISREKAPIVSKAKMNEEKSSLFKKVIAYGKGGAK</sequence>
<organism evidence="1 2">
    <name type="scientific">Clostridium beijerinckii</name>
    <name type="common">Clostridium MP</name>
    <dbReference type="NCBI Taxonomy" id="1520"/>
    <lineage>
        <taxon>Bacteria</taxon>
        <taxon>Bacillati</taxon>
        <taxon>Bacillota</taxon>
        <taxon>Clostridia</taxon>
        <taxon>Eubacteriales</taxon>
        <taxon>Clostridiaceae</taxon>
        <taxon>Clostridium</taxon>
    </lineage>
</organism>
<dbReference type="AlphaFoldDB" id="A0A1S9N5L7"/>
<comment type="caution">
    <text evidence="1">The sequence shown here is derived from an EMBL/GenBank/DDBJ whole genome shotgun (WGS) entry which is preliminary data.</text>
</comment>
<reference evidence="1 2" key="1">
    <citation type="submission" date="2017-02" db="EMBL/GenBank/DDBJ databases">
        <title>Genome sequence of Clostridium beijerinckii Br21.</title>
        <authorList>
            <person name="Fonseca B.C."/>
            <person name="Guazzaroni M.E."/>
            <person name="Riano-Pachon D.M."/>
            <person name="Reginatto V."/>
        </authorList>
    </citation>
    <scope>NUCLEOTIDE SEQUENCE [LARGE SCALE GENOMIC DNA]</scope>
    <source>
        <strain evidence="1 2">Br21</strain>
    </source>
</reference>
<name>A0A1S9N5L7_CLOBE</name>
<evidence type="ECO:0000313" key="2">
    <source>
        <dbReference type="Proteomes" id="UP000190959"/>
    </source>
</evidence>
<dbReference type="Proteomes" id="UP000190959">
    <property type="component" value="Unassembled WGS sequence"/>
</dbReference>